<protein>
    <submittedName>
        <fullName evidence="3">TolC family protein</fullName>
    </submittedName>
</protein>
<dbReference type="AlphaFoldDB" id="A0A7C9K1F4"/>
<evidence type="ECO:0000256" key="1">
    <source>
        <dbReference type="ARBA" id="ARBA00007613"/>
    </source>
</evidence>
<name>A0A7C9K1F4_9PROT</name>
<evidence type="ECO:0000256" key="2">
    <source>
        <dbReference type="SAM" id="MobiDB-lite"/>
    </source>
</evidence>
<reference evidence="3 4" key="1">
    <citation type="submission" date="2019-09" db="EMBL/GenBank/DDBJ databases">
        <title>H2 Metabolism Revealed by Metagenomic Analysis in Subglacial Sediment of East Antarctica.</title>
        <authorList>
            <person name="Yang Z."/>
            <person name="Zhang Y."/>
            <person name="Lv Y."/>
            <person name="Yan W."/>
            <person name="Xiao X."/>
            <person name="Sun B."/>
            <person name="Ma H."/>
        </authorList>
    </citation>
    <scope>NUCLEOTIDE SEQUENCE [LARGE SCALE GENOMIC DNA]</scope>
    <source>
        <strain evidence="3">Bin2_2</strain>
    </source>
</reference>
<feature type="compositionally biased region" description="Polar residues" evidence="2">
    <location>
        <begin position="256"/>
        <end position="267"/>
    </location>
</feature>
<comment type="caution">
    <text evidence="3">The sequence shown here is derived from an EMBL/GenBank/DDBJ whole genome shotgun (WGS) entry which is preliminary data.</text>
</comment>
<dbReference type="GO" id="GO:0015562">
    <property type="term" value="F:efflux transmembrane transporter activity"/>
    <property type="evidence" value="ECO:0007669"/>
    <property type="project" value="InterPro"/>
</dbReference>
<dbReference type="PANTHER" id="PTHR30203">
    <property type="entry name" value="OUTER MEMBRANE CATION EFFLUX PROTEIN"/>
    <property type="match status" value="1"/>
</dbReference>
<evidence type="ECO:0000313" key="4">
    <source>
        <dbReference type="Proteomes" id="UP000483432"/>
    </source>
</evidence>
<feature type="region of interest" description="Disordered" evidence="2">
    <location>
        <begin position="247"/>
        <end position="267"/>
    </location>
</feature>
<gene>
    <name evidence="3" type="ORF">GZ085_07885</name>
</gene>
<dbReference type="Proteomes" id="UP000483432">
    <property type="component" value="Unassembled WGS sequence"/>
</dbReference>
<organism evidence="3 4">
    <name type="scientific">Sulfuriferula multivorans</name>
    <dbReference type="NCBI Taxonomy" id="1559896"/>
    <lineage>
        <taxon>Bacteria</taxon>
        <taxon>Pseudomonadati</taxon>
        <taxon>Pseudomonadota</taxon>
        <taxon>Betaproteobacteria</taxon>
        <taxon>Nitrosomonadales</taxon>
        <taxon>Sulfuricellaceae</taxon>
        <taxon>Sulfuriferula</taxon>
    </lineage>
</organism>
<proteinExistence type="inferred from homology"/>
<accession>A0A7C9K1F4</accession>
<dbReference type="InterPro" id="IPR003423">
    <property type="entry name" value="OMP_efflux"/>
</dbReference>
<dbReference type="Gene3D" id="2.20.200.10">
    <property type="entry name" value="Outer membrane efflux proteins (OEP)"/>
    <property type="match status" value="1"/>
</dbReference>
<dbReference type="SUPFAM" id="SSF56954">
    <property type="entry name" value="Outer membrane efflux proteins (OEP)"/>
    <property type="match status" value="1"/>
</dbReference>
<feature type="non-terminal residue" evidence="3">
    <location>
        <position position="1"/>
    </location>
</feature>
<dbReference type="InterPro" id="IPR010131">
    <property type="entry name" value="MdtP/NodT-like"/>
</dbReference>
<comment type="similarity">
    <text evidence="1">Belongs to the outer membrane factor (OMF) (TC 1.B.17) family.</text>
</comment>
<dbReference type="Pfam" id="PF02321">
    <property type="entry name" value="OEP"/>
    <property type="match status" value="1"/>
</dbReference>
<dbReference type="PANTHER" id="PTHR30203:SF32">
    <property type="entry name" value="CATION EFFLUX SYSTEM PROTEIN CUSC"/>
    <property type="match status" value="1"/>
</dbReference>
<dbReference type="EMBL" id="JAAFGW010000100">
    <property type="protein sequence ID" value="NDP48299.1"/>
    <property type="molecule type" value="Genomic_DNA"/>
</dbReference>
<sequence>AAAAAGLPGIRARLRGAALGLGVLLGAPPERELALLDTGVPEIMLAPIPVGARADILRRRPDVRGAERRLAARTADIGVATAELFPKLSIGAGGGFQSLDAGNLFESASQTFSIMPVISWRLFDGGRVRAEIHASEARQKQAALAYEGAVLAALGDAERALSDYKLGLDAVQRQRAAVEAARRSYAHMQMRFKAGDIALTDLLAEERVLRDAEDAYVRTHTATAIDLIALFKALGGGWDARTAAADARGQAAGKQRPSTQHDGQTGA</sequence>
<dbReference type="Gene3D" id="1.20.1600.10">
    <property type="entry name" value="Outer membrane efflux proteins (OEP)"/>
    <property type="match status" value="1"/>
</dbReference>
<evidence type="ECO:0000313" key="3">
    <source>
        <dbReference type="EMBL" id="NDP48299.1"/>
    </source>
</evidence>